<evidence type="ECO:0000259" key="3">
    <source>
        <dbReference type="Pfam" id="PF01408"/>
    </source>
</evidence>
<gene>
    <name evidence="5" type="ORF">GBAR_LOCUS15075</name>
</gene>
<dbReference type="Pfam" id="PF22725">
    <property type="entry name" value="GFO_IDH_MocA_C3"/>
    <property type="match status" value="1"/>
</dbReference>
<dbReference type="SUPFAM" id="SSF51735">
    <property type="entry name" value="NAD(P)-binding Rossmann-fold domains"/>
    <property type="match status" value="1"/>
</dbReference>
<comment type="similarity">
    <text evidence="1">Belongs to the Gfo/Idh/MocA family.</text>
</comment>
<dbReference type="Proteomes" id="UP001174909">
    <property type="component" value="Unassembled WGS sequence"/>
</dbReference>
<evidence type="ECO:0000313" key="5">
    <source>
        <dbReference type="EMBL" id="CAI8026187.1"/>
    </source>
</evidence>
<keyword evidence="2" id="KW-0560">Oxidoreductase</keyword>
<evidence type="ECO:0000256" key="2">
    <source>
        <dbReference type="ARBA" id="ARBA00023002"/>
    </source>
</evidence>
<evidence type="ECO:0000256" key="1">
    <source>
        <dbReference type="ARBA" id="ARBA00010928"/>
    </source>
</evidence>
<dbReference type="Gene3D" id="3.30.360.10">
    <property type="entry name" value="Dihydrodipicolinate Reductase, domain 2"/>
    <property type="match status" value="1"/>
</dbReference>
<dbReference type="SUPFAM" id="SSF55347">
    <property type="entry name" value="Glyceraldehyde-3-phosphate dehydrogenase-like, C-terminal domain"/>
    <property type="match status" value="1"/>
</dbReference>
<proteinExistence type="inferred from homology"/>
<dbReference type="GO" id="GO:0000166">
    <property type="term" value="F:nucleotide binding"/>
    <property type="evidence" value="ECO:0007669"/>
    <property type="project" value="InterPro"/>
</dbReference>
<keyword evidence="6" id="KW-1185">Reference proteome</keyword>
<sequence length="338" mass="37294">MGLIGAGRNTRDRHIPGFLNVEGVELAAVANRSRESGQRVADSFNIPTVYDNWRDLLDDPSIDAICIGTWPYMHRNLTLAALEKGKHVLTEARMAANAQEAREMLEASRNHPELIAQIVPGPSTFKVDNLIQQKVAEGYLGDLLAVEAQVVSPAFVDAGAPLHWRHNRTFSGYNILNMGIYYECLMRWTGPAVRVMAMTRVNVPGRLDEDGSMHAVTIPDHVDVLMEFANGGQGHMRVSAVTGLARGTEVWLHGSQGTLRVAPNLDVYGGQRGDSQLEPIDNPPEIQYSWRVEEEFISAIRGDEPVTRTPFDVGLHYMEFTEAVTRSAQTGQAISLPL</sequence>
<protein>
    <submittedName>
        <fullName evidence="5">Trans-1,2-dihydrobenzene-1,2-diol dehydrogenase</fullName>
    </submittedName>
</protein>
<dbReference type="Gene3D" id="3.40.50.720">
    <property type="entry name" value="NAD(P)-binding Rossmann-like Domain"/>
    <property type="match status" value="1"/>
</dbReference>
<dbReference type="AlphaFoldDB" id="A0AA35WTR2"/>
<comment type="caution">
    <text evidence="5">The sequence shown here is derived from an EMBL/GenBank/DDBJ whole genome shotgun (WGS) entry which is preliminary data.</text>
</comment>
<dbReference type="GO" id="GO:0016491">
    <property type="term" value="F:oxidoreductase activity"/>
    <property type="evidence" value="ECO:0007669"/>
    <property type="project" value="UniProtKB-KW"/>
</dbReference>
<dbReference type="PANTHER" id="PTHR43818">
    <property type="entry name" value="BCDNA.GH03377"/>
    <property type="match status" value="1"/>
</dbReference>
<dbReference type="InterPro" id="IPR036291">
    <property type="entry name" value="NAD(P)-bd_dom_sf"/>
</dbReference>
<dbReference type="InterPro" id="IPR055170">
    <property type="entry name" value="GFO_IDH_MocA-like_dom"/>
</dbReference>
<organism evidence="5 6">
    <name type="scientific">Geodia barretti</name>
    <name type="common">Barrett's horny sponge</name>
    <dbReference type="NCBI Taxonomy" id="519541"/>
    <lineage>
        <taxon>Eukaryota</taxon>
        <taxon>Metazoa</taxon>
        <taxon>Porifera</taxon>
        <taxon>Demospongiae</taxon>
        <taxon>Heteroscleromorpha</taxon>
        <taxon>Tetractinellida</taxon>
        <taxon>Astrophorina</taxon>
        <taxon>Geodiidae</taxon>
        <taxon>Geodia</taxon>
    </lineage>
</organism>
<dbReference type="PANTHER" id="PTHR43818:SF11">
    <property type="entry name" value="BCDNA.GH03377"/>
    <property type="match status" value="1"/>
</dbReference>
<accession>A0AA35WTR2</accession>
<evidence type="ECO:0000313" key="6">
    <source>
        <dbReference type="Proteomes" id="UP001174909"/>
    </source>
</evidence>
<reference evidence="5" key="1">
    <citation type="submission" date="2023-03" db="EMBL/GenBank/DDBJ databases">
        <authorList>
            <person name="Steffen K."/>
            <person name="Cardenas P."/>
        </authorList>
    </citation>
    <scope>NUCLEOTIDE SEQUENCE</scope>
</reference>
<evidence type="ECO:0000259" key="4">
    <source>
        <dbReference type="Pfam" id="PF22725"/>
    </source>
</evidence>
<dbReference type="EMBL" id="CASHTH010002204">
    <property type="protein sequence ID" value="CAI8026187.1"/>
    <property type="molecule type" value="Genomic_DNA"/>
</dbReference>
<dbReference type="Pfam" id="PF01408">
    <property type="entry name" value="GFO_IDH_MocA"/>
    <property type="match status" value="1"/>
</dbReference>
<feature type="domain" description="Gfo/Idh/MocA-like oxidoreductase N-terminal" evidence="3">
    <location>
        <begin position="2"/>
        <end position="112"/>
    </location>
</feature>
<dbReference type="InterPro" id="IPR050463">
    <property type="entry name" value="Gfo/Idh/MocA_oxidrdct_glycsds"/>
</dbReference>
<name>A0AA35WTR2_GEOBA</name>
<feature type="domain" description="GFO/IDH/MocA-like oxidoreductase" evidence="4">
    <location>
        <begin position="131"/>
        <end position="260"/>
    </location>
</feature>
<dbReference type="InterPro" id="IPR000683">
    <property type="entry name" value="Gfo/Idh/MocA-like_OxRdtase_N"/>
</dbReference>